<keyword evidence="2" id="KW-1185">Reference proteome</keyword>
<dbReference type="EMBL" id="BKCP01010515">
    <property type="protein sequence ID" value="GER53390.1"/>
    <property type="molecule type" value="Genomic_DNA"/>
</dbReference>
<reference evidence="2" key="1">
    <citation type="journal article" date="2019" name="Curr. Biol.">
        <title>Genome Sequence of Striga asiatica Provides Insight into the Evolution of Plant Parasitism.</title>
        <authorList>
            <person name="Yoshida S."/>
            <person name="Kim S."/>
            <person name="Wafula E.K."/>
            <person name="Tanskanen J."/>
            <person name="Kim Y.M."/>
            <person name="Honaas L."/>
            <person name="Yang Z."/>
            <person name="Spallek T."/>
            <person name="Conn C.E."/>
            <person name="Ichihashi Y."/>
            <person name="Cheong K."/>
            <person name="Cui S."/>
            <person name="Der J.P."/>
            <person name="Gundlach H."/>
            <person name="Jiao Y."/>
            <person name="Hori C."/>
            <person name="Ishida J.K."/>
            <person name="Kasahara H."/>
            <person name="Kiba T."/>
            <person name="Kim M.S."/>
            <person name="Koo N."/>
            <person name="Laohavisit A."/>
            <person name="Lee Y.H."/>
            <person name="Lumba S."/>
            <person name="McCourt P."/>
            <person name="Mortimer J.C."/>
            <person name="Mutuku J.M."/>
            <person name="Nomura T."/>
            <person name="Sasaki-Sekimoto Y."/>
            <person name="Seto Y."/>
            <person name="Wang Y."/>
            <person name="Wakatake T."/>
            <person name="Sakakibara H."/>
            <person name="Demura T."/>
            <person name="Yamaguchi S."/>
            <person name="Yoneyama K."/>
            <person name="Manabe R.I."/>
            <person name="Nelson D.C."/>
            <person name="Schulman A.H."/>
            <person name="Timko M.P."/>
            <person name="dePamphilis C.W."/>
            <person name="Choi D."/>
            <person name="Shirasu K."/>
        </authorList>
    </citation>
    <scope>NUCLEOTIDE SEQUENCE [LARGE SCALE GENOMIC DNA]</scope>
    <source>
        <strain evidence="2">cv. UVA1</strain>
    </source>
</reference>
<name>A0A5A7R7Z9_STRAF</name>
<evidence type="ECO:0000313" key="2">
    <source>
        <dbReference type="Proteomes" id="UP000325081"/>
    </source>
</evidence>
<dbReference type="GO" id="GO:0016787">
    <property type="term" value="F:hydrolase activity"/>
    <property type="evidence" value="ECO:0007669"/>
    <property type="project" value="UniProtKB-KW"/>
</dbReference>
<gene>
    <name evidence="1" type="ORF">STAS_30907</name>
</gene>
<dbReference type="Proteomes" id="UP000325081">
    <property type="component" value="Unassembled WGS sequence"/>
</dbReference>
<dbReference type="AlphaFoldDB" id="A0A5A7R7Z9"/>
<protein>
    <submittedName>
        <fullName evidence="1">Alpha/beta-Hydrolases superfamily protein</fullName>
    </submittedName>
</protein>
<evidence type="ECO:0000313" key="1">
    <source>
        <dbReference type="EMBL" id="GER53390.1"/>
    </source>
</evidence>
<keyword evidence="1" id="KW-0378">Hydrolase</keyword>
<organism evidence="1 2">
    <name type="scientific">Striga asiatica</name>
    <name type="common">Asiatic witchweed</name>
    <name type="synonym">Buchnera asiatica</name>
    <dbReference type="NCBI Taxonomy" id="4170"/>
    <lineage>
        <taxon>Eukaryota</taxon>
        <taxon>Viridiplantae</taxon>
        <taxon>Streptophyta</taxon>
        <taxon>Embryophyta</taxon>
        <taxon>Tracheophyta</taxon>
        <taxon>Spermatophyta</taxon>
        <taxon>Magnoliopsida</taxon>
        <taxon>eudicotyledons</taxon>
        <taxon>Gunneridae</taxon>
        <taxon>Pentapetalae</taxon>
        <taxon>asterids</taxon>
        <taxon>lamiids</taxon>
        <taxon>Lamiales</taxon>
        <taxon>Orobanchaceae</taxon>
        <taxon>Buchnereae</taxon>
        <taxon>Striga</taxon>
    </lineage>
</organism>
<comment type="caution">
    <text evidence="1">The sequence shown here is derived from an EMBL/GenBank/DDBJ whole genome shotgun (WGS) entry which is preliminary data.</text>
</comment>
<accession>A0A5A7R7Z9</accession>
<proteinExistence type="predicted"/>
<sequence>MIGPPVSELRRDGRRCGLTAGGREVFSSSSMADDVQHALTQYFFSRKHLEAVLISFRTMRFQSIYGQSAFEGLRRQRTLHIAKKKPAENMTIDALNDLSGRDFKIPNWATTFPNHERRNLHWNRFKTKNVSIYCLERMAL</sequence>